<feature type="compositionally biased region" description="Basic and acidic residues" evidence="8">
    <location>
        <begin position="82"/>
        <end position="108"/>
    </location>
</feature>
<feature type="region of interest" description="Disordered" evidence="8">
    <location>
        <begin position="233"/>
        <end position="298"/>
    </location>
</feature>
<dbReference type="AlphaFoldDB" id="A0A4V3SJI8"/>
<proteinExistence type="inferred from homology"/>
<feature type="compositionally biased region" description="Polar residues" evidence="8">
    <location>
        <begin position="64"/>
        <end position="76"/>
    </location>
</feature>
<organism evidence="10 11">
    <name type="scientific">Ascodesmis nigricans</name>
    <dbReference type="NCBI Taxonomy" id="341454"/>
    <lineage>
        <taxon>Eukaryota</taxon>
        <taxon>Fungi</taxon>
        <taxon>Dikarya</taxon>
        <taxon>Ascomycota</taxon>
        <taxon>Pezizomycotina</taxon>
        <taxon>Pezizomycetes</taxon>
        <taxon>Pezizales</taxon>
        <taxon>Ascodesmidaceae</taxon>
        <taxon>Ascodesmis</taxon>
    </lineage>
</organism>
<feature type="compositionally biased region" description="Low complexity" evidence="8">
    <location>
        <begin position="1"/>
        <end position="40"/>
    </location>
</feature>
<gene>
    <name evidence="10" type="ORF">EX30DRAFT_338721</name>
</gene>
<dbReference type="OrthoDB" id="441517at2759"/>
<dbReference type="GO" id="GO:0005778">
    <property type="term" value="C:peroxisomal membrane"/>
    <property type="evidence" value="ECO:0007669"/>
    <property type="project" value="UniProtKB-SubCell"/>
</dbReference>
<dbReference type="InterPro" id="IPR036388">
    <property type="entry name" value="WH-like_DNA-bd_sf"/>
</dbReference>
<dbReference type="Pfam" id="PF04695">
    <property type="entry name" value="Pex14_N"/>
    <property type="match status" value="1"/>
</dbReference>
<dbReference type="GO" id="GO:1990429">
    <property type="term" value="C:peroxisomal importomer complex"/>
    <property type="evidence" value="ECO:0007669"/>
    <property type="project" value="TreeGrafter"/>
</dbReference>
<keyword evidence="7" id="KW-0653">Protein transport</keyword>
<name>A0A4V3SJI8_9PEZI</name>
<feature type="compositionally biased region" description="Pro residues" evidence="8">
    <location>
        <begin position="129"/>
        <end position="139"/>
    </location>
</feature>
<sequence>MPESKPTAPEPTASAPASTPESAPESTSSASTTTSEETTTNTDLKTVHSSPPRDTPAKSRDESTSPSRNELITQATLFLETAEVRDAPLDKKLEFLRSKGLTEEEAKRLASTISSPPISPPQSRAAPAAPSPAPPPPAPVQQLAPVATPPILTYPEFLAPPPPAPAPPAPISASTLFKAAYFASATAATIYTANSFILSPMLNSLTSARLDFASTVSKNLDTLTSKLLELAPSNYTPPIRSATPKPADYDSDDDCAVSDSSSASDPTELFHVDAAVQTSPPNELADDEDEKELGPDGKLEELTSQMRVLVDAHSDGTDNELTFLLEDLTGYLEGLKESGLAAAMYSSPFGGFVQGKEKDKEDPIWKVKQEIRSVKGVLLHTKNFPATRMTSIRRNPDLTS</sequence>
<dbReference type="Proteomes" id="UP000298138">
    <property type="component" value="Unassembled WGS sequence"/>
</dbReference>
<evidence type="ECO:0000313" key="10">
    <source>
        <dbReference type="EMBL" id="TGZ84165.1"/>
    </source>
</evidence>
<dbReference type="InterPro" id="IPR006785">
    <property type="entry name" value="Pex14_N"/>
</dbReference>
<comment type="function">
    <text evidence="7">Component of the PEX13-PEX14 docking complex, a translocon channel that specifically mediates the import of peroxisomal cargo proteins bound to PEX5 receptor. The PEX13-PEX14 docking complex forms a large import pore which can be opened to a diameter of about 9 nm. Mechanistically, PEX5 receptor along with cargo proteins associates with the PEX14 subunit of the PEX13-PEX14 docking complex in the cytosol, leading to the insertion of the receptor into the organelle membrane with the concomitant translocation of the cargo into the peroxisome matrix.</text>
</comment>
<dbReference type="PANTHER" id="PTHR23058">
    <property type="entry name" value="PEROXISOMAL MEMBRANE PROTEIN PEX14"/>
    <property type="match status" value="1"/>
</dbReference>
<evidence type="ECO:0000259" key="9">
    <source>
        <dbReference type="Pfam" id="PF04695"/>
    </source>
</evidence>
<evidence type="ECO:0000256" key="4">
    <source>
        <dbReference type="ARBA" id="ARBA00029502"/>
    </source>
</evidence>
<reference evidence="10 11" key="1">
    <citation type="submission" date="2019-04" db="EMBL/GenBank/DDBJ databases">
        <title>Comparative genomics and transcriptomics to analyze fruiting body development in filamentous ascomycetes.</title>
        <authorList>
            <consortium name="DOE Joint Genome Institute"/>
            <person name="Lutkenhaus R."/>
            <person name="Traeger S."/>
            <person name="Breuer J."/>
            <person name="Kuo A."/>
            <person name="Lipzen A."/>
            <person name="Pangilinan J."/>
            <person name="Dilworth D."/>
            <person name="Sandor L."/>
            <person name="Poggeler S."/>
            <person name="Barry K."/>
            <person name="Grigoriev I.V."/>
            <person name="Nowrousian M."/>
        </authorList>
    </citation>
    <scope>NUCLEOTIDE SEQUENCE [LARGE SCALE GENOMIC DNA]</scope>
    <source>
        <strain evidence="10 11">CBS 389.68</strain>
    </source>
</reference>
<dbReference type="InterPro" id="IPR025655">
    <property type="entry name" value="PEX14"/>
</dbReference>
<feature type="compositionally biased region" description="Low complexity" evidence="8">
    <location>
        <begin position="109"/>
        <end position="128"/>
    </location>
</feature>
<comment type="similarity">
    <text evidence="1 7">Belongs to the peroxin-14 family.</text>
</comment>
<keyword evidence="11" id="KW-1185">Reference proteome</keyword>
<evidence type="ECO:0000256" key="7">
    <source>
        <dbReference type="RuleBase" id="RU367032"/>
    </source>
</evidence>
<keyword evidence="7" id="KW-0472">Membrane</keyword>
<keyword evidence="2" id="KW-0811">Translocation</keyword>
<dbReference type="GO" id="GO:0016560">
    <property type="term" value="P:protein import into peroxisome matrix, docking"/>
    <property type="evidence" value="ECO:0007669"/>
    <property type="project" value="UniProtKB-UniRule"/>
</dbReference>
<dbReference type="GO" id="GO:0005102">
    <property type="term" value="F:signaling receptor binding"/>
    <property type="evidence" value="ECO:0007669"/>
    <property type="project" value="TreeGrafter"/>
</dbReference>
<evidence type="ECO:0000256" key="3">
    <source>
        <dbReference type="ARBA" id="ARBA00023140"/>
    </source>
</evidence>
<feature type="domain" description="Peroxisome membrane anchor protein Pex14p N-terminal" evidence="9">
    <location>
        <begin position="68"/>
        <end position="108"/>
    </location>
</feature>
<keyword evidence="3 7" id="KW-0576">Peroxisome</keyword>
<comment type="subcellular location">
    <subcellularLocation>
        <location evidence="6 7">Peroxisome membrane</location>
    </subcellularLocation>
</comment>
<feature type="region of interest" description="Disordered" evidence="8">
    <location>
        <begin position="1"/>
        <end position="139"/>
    </location>
</feature>
<evidence type="ECO:0000256" key="2">
    <source>
        <dbReference type="ARBA" id="ARBA00023010"/>
    </source>
</evidence>
<dbReference type="PANTHER" id="PTHR23058:SF5">
    <property type="entry name" value="PEROXISOMAL MEMBRANE PROTEIN PEX14"/>
    <property type="match status" value="1"/>
</dbReference>
<accession>A0A4V3SJI8</accession>
<evidence type="ECO:0000256" key="1">
    <source>
        <dbReference type="ARBA" id="ARBA00005443"/>
    </source>
</evidence>
<evidence type="ECO:0000256" key="6">
    <source>
        <dbReference type="ARBA" id="ARBA00046271"/>
    </source>
</evidence>
<dbReference type="Gene3D" id="1.10.10.10">
    <property type="entry name" value="Winged helix-like DNA-binding domain superfamily/Winged helix DNA-binding domain"/>
    <property type="match status" value="1"/>
</dbReference>
<evidence type="ECO:0000313" key="11">
    <source>
        <dbReference type="Proteomes" id="UP000298138"/>
    </source>
</evidence>
<evidence type="ECO:0000256" key="8">
    <source>
        <dbReference type="SAM" id="MobiDB-lite"/>
    </source>
</evidence>
<keyword evidence="7" id="KW-0813">Transport</keyword>
<dbReference type="InParanoid" id="A0A4V3SJI8"/>
<protein>
    <recommendedName>
        <fullName evidence="4 7">Peroxisomal membrane protein PEX14</fullName>
    </recommendedName>
    <alternativeName>
        <fullName evidence="5 7">Peroxin-14</fullName>
    </alternativeName>
</protein>
<evidence type="ECO:0000256" key="5">
    <source>
        <dbReference type="ARBA" id="ARBA00029691"/>
    </source>
</evidence>
<dbReference type="EMBL" id="ML220113">
    <property type="protein sequence ID" value="TGZ84165.1"/>
    <property type="molecule type" value="Genomic_DNA"/>
</dbReference>